<evidence type="ECO:0000313" key="3">
    <source>
        <dbReference type="Proteomes" id="UP000504636"/>
    </source>
</evidence>
<dbReference type="AlphaFoldDB" id="A0A6A6YBD5"/>
<keyword evidence="3" id="KW-1185">Reference proteome</keyword>
<sequence>MDVPGLPEDDLDTAEADLHPLLQFSNFYGITKREYRQLASALQLANKFLTEDAMLGWWAHTKFGVPMIQRKSGKKYLEKGPEEADRESALWEI</sequence>
<evidence type="ECO:0000313" key="2">
    <source>
        <dbReference type="EMBL" id="KAF2806122.1"/>
    </source>
</evidence>
<accession>A0A6A6YBD5</accession>
<dbReference type="Proteomes" id="UP000504636">
    <property type="component" value="Unplaced"/>
</dbReference>
<feature type="region of interest" description="Disordered" evidence="1">
    <location>
        <begin position="74"/>
        <end position="93"/>
    </location>
</feature>
<dbReference type="OrthoDB" id="3783989at2759"/>
<feature type="compositionally biased region" description="Basic and acidic residues" evidence="1">
    <location>
        <begin position="75"/>
        <end position="93"/>
    </location>
</feature>
<proteinExistence type="predicted"/>
<reference evidence="4" key="2">
    <citation type="submission" date="2020-04" db="EMBL/GenBank/DDBJ databases">
        <authorList>
            <consortium name="NCBI Genome Project"/>
        </authorList>
    </citation>
    <scope>NUCLEOTIDE SEQUENCE</scope>
    <source>
        <strain evidence="4">CBS 304.34</strain>
    </source>
</reference>
<dbReference type="GeneID" id="54461652"/>
<name>A0A6A6YBD5_9PEZI</name>
<dbReference type="EMBL" id="MU003708">
    <property type="protein sequence ID" value="KAF2806122.1"/>
    <property type="molecule type" value="Genomic_DNA"/>
</dbReference>
<organism evidence="2">
    <name type="scientific">Mytilinidion resinicola</name>
    <dbReference type="NCBI Taxonomy" id="574789"/>
    <lineage>
        <taxon>Eukaryota</taxon>
        <taxon>Fungi</taxon>
        <taxon>Dikarya</taxon>
        <taxon>Ascomycota</taxon>
        <taxon>Pezizomycotina</taxon>
        <taxon>Dothideomycetes</taxon>
        <taxon>Pleosporomycetidae</taxon>
        <taxon>Mytilinidiales</taxon>
        <taxon>Mytilinidiaceae</taxon>
        <taxon>Mytilinidion</taxon>
    </lineage>
</organism>
<reference evidence="4" key="3">
    <citation type="submission" date="2025-04" db="UniProtKB">
        <authorList>
            <consortium name="RefSeq"/>
        </authorList>
    </citation>
    <scope>IDENTIFICATION</scope>
    <source>
        <strain evidence="4">CBS 304.34</strain>
    </source>
</reference>
<reference evidence="2 4" key="1">
    <citation type="journal article" date="2020" name="Stud. Mycol.">
        <title>101 Dothideomycetes genomes: a test case for predicting lifestyles and emergence of pathogens.</title>
        <authorList>
            <person name="Haridas S."/>
            <person name="Albert R."/>
            <person name="Binder M."/>
            <person name="Bloem J."/>
            <person name="Labutti K."/>
            <person name="Salamov A."/>
            <person name="Andreopoulos B."/>
            <person name="Baker S."/>
            <person name="Barry K."/>
            <person name="Bills G."/>
            <person name="Bluhm B."/>
            <person name="Cannon C."/>
            <person name="Castanera R."/>
            <person name="Culley D."/>
            <person name="Daum C."/>
            <person name="Ezra D."/>
            <person name="Gonzalez J."/>
            <person name="Henrissat B."/>
            <person name="Kuo A."/>
            <person name="Liang C."/>
            <person name="Lipzen A."/>
            <person name="Lutzoni F."/>
            <person name="Magnuson J."/>
            <person name="Mondo S."/>
            <person name="Nolan M."/>
            <person name="Ohm R."/>
            <person name="Pangilinan J."/>
            <person name="Park H.-J."/>
            <person name="Ramirez L."/>
            <person name="Alfaro M."/>
            <person name="Sun H."/>
            <person name="Tritt A."/>
            <person name="Yoshinaga Y."/>
            <person name="Zwiers L.-H."/>
            <person name="Turgeon B."/>
            <person name="Goodwin S."/>
            <person name="Spatafora J."/>
            <person name="Crous P."/>
            <person name="Grigoriev I."/>
        </authorList>
    </citation>
    <scope>NUCLEOTIDE SEQUENCE</scope>
    <source>
        <strain evidence="2 4">CBS 304.34</strain>
    </source>
</reference>
<evidence type="ECO:0000313" key="4">
    <source>
        <dbReference type="RefSeq" id="XP_033573086.1"/>
    </source>
</evidence>
<gene>
    <name evidence="2 4" type="ORF">BDZ99DRAFT_466394</name>
</gene>
<evidence type="ECO:0000256" key="1">
    <source>
        <dbReference type="SAM" id="MobiDB-lite"/>
    </source>
</evidence>
<dbReference type="RefSeq" id="XP_033573086.1">
    <property type="nucleotide sequence ID" value="XM_033720759.1"/>
</dbReference>
<protein>
    <submittedName>
        <fullName evidence="2 4">Uncharacterized protein</fullName>
    </submittedName>
</protein>